<keyword evidence="2 7" id="KW-0813">Transport</keyword>
<evidence type="ECO:0000256" key="4">
    <source>
        <dbReference type="ARBA" id="ARBA00022692"/>
    </source>
</evidence>
<dbReference type="Proteomes" id="UP000198701">
    <property type="component" value="Unassembled WGS sequence"/>
</dbReference>
<dbReference type="PANTHER" id="PTHR43005:SF1">
    <property type="entry name" value="SPERMIDINE_PUTRESCINE TRANSPORT SYSTEM PERMEASE PROTEIN"/>
    <property type="match status" value="1"/>
</dbReference>
<evidence type="ECO:0000256" key="3">
    <source>
        <dbReference type="ARBA" id="ARBA00022475"/>
    </source>
</evidence>
<feature type="transmembrane region" description="Helical" evidence="7">
    <location>
        <begin position="260"/>
        <end position="278"/>
    </location>
</feature>
<keyword evidence="10" id="KW-1185">Reference proteome</keyword>
<evidence type="ECO:0000256" key="1">
    <source>
        <dbReference type="ARBA" id="ARBA00004651"/>
    </source>
</evidence>
<evidence type="ECO:0000313" key="10">
    <source>
        <dbReference type="Proteomes" id="UP000198701"/>
    </source>
</evidence>
<evidence type="ECO:0000313" key="9">
    <source>
        <dbReference type="EMBL" id="SDJ84885.1"/>
    </source>
</evidence>
<dbReference type="OrthoDB" id="34224at2"/>
<accession>A0A1G8X4Z2</accession>
<dbReference type="EMBL" id="FNFU01000001">
    <property type="protein sequence ID" value="SDJ84885.1"/>
    <property type="molecule type" value="Genomic_DNA"/>
</dbReference>
<dbReference type="RefSeq" id="WP_092321102.1">
    <property type="nucleotide sequence ID" value="NZ_FNFU01000001.1"/>
</dbReference>
<feature type="transmembrane region" description="Helical" evidence="7">
    <location>
        <begin position="98"/>
        <end position="119"/>
    </location>
</feature>
<keyword evidence="5 7" id="KW-1133">Transmembrane helix</keyword>
<feature type="region of interest" description="Disordered" evidence="8">
    <location>
        <begin position="1"/>
        <end position="24"/>
    </location>
</feature>
<comment type="subcellular location">
    <subcellularLocation>
        <location evidence="1 7">Cell membrane</location>
        <topology evidence="1 7">Multi-pass membrane protein</topology>
    </subcellularLocation>
</comment>
<keyword evidence="6 7" id="KW-0472">Membrane</keyword>
<dbReference type="GO" id="GO:0005886">
    <property type="term" value="C:plasma membrane"/>
    <property type="evidence" value="ECO:0007669"/>
    <property type="project" value="UniProtKB-SubCell"/>
</dbReference>
<protein>
    <submittedName>
        <fullName evidence="9">Carbohydrate ABC transporter membrane protein 1, CUT1 family</fullName>
    </submittedName>
</protein>
<keyword evidence="3" id="KW-1003">Cell membrane</keyword>
<feature type="transmembrane region" description="Helical" evidence="7">
    <location>
        <begin position="228"/>
        <end position="253"/>
    </location>
</feature>
<evidence type="ECO:0000256" key="2">
    <source>
        <dbReference type="ARBA" id="ARBA00022448"/>
    </source>
</evidence>
<dbReference type="InterPro" id="IPR000515">
    <property type="entry name" value="MetI-like"/>
</dbReference>
<proteinExistence type="inferred from homology"/>
<dbReference type="SUPFAM" id="SSF161098">
    <property type="entry name" value="MetI-like"/>
    <property type="match status" value="1"/>
</dbReference>
<dbReference type="STRING" id="386301.SAMN05216282_10167"/>
<dbReference type="PANTHER" id="PTHR43005">
    <property type="entry name" value="BLR7065 PROTEIN"/>
    <property type="match status" value="1"/>
</dbReference>
<dbReference type="CDD" id="cd06261">
    <property type="entry name" value="TM_PBP2"/>
    <property type="match status" value="1"/>
</dbReference>
<dbReference type="InterPro" id="IPR035906">
    <property type="entry name" value="MetI-like_sf"/>
</dbReference>
<sequence>MNADTRVKNAPVVGPGGRAKLASPGAKRRGRFDILPYALVTPLALFIISLALIPALFTIVASFFKDQALNPPVRFNGFENFVNLFNDAGVLSSMGNTVIYVLVGVILSTVLAVFFAVILRKKFLGRSLLIAVLILPWALPGVVNGIIWSNIWDSNTGLVNSLLTSMHLIDTYQVFLGQNKFMTILAIEMVQVWQITPLSTLLVLASMQNIPDELYEAASLDGGSPWKVFWSVTLPLTAPGITIAMVQAVIATLNIFDQPYILNGAASTGASVTMQTYFISFQNLDFGQGYALSLIITIVTLVLSLGILKLVYRPVEY</sequence>
<evidence type="ECO:0000256" key="6">
    <source>
        <dbReference type="ARBA" id="ARBA00023136"/>
    </source>
</evidence>
<dbReference type="AlphaFoldDB" id="A0A1G8X4Z2"/>
<keyword evidence="4 7" id="KW-0812">Transmembrane</keyword>
<evidence type="ECO:0000256" key="7">
    <source>
        <dbReference type="RuleBase" id="RU363032"/>
    </source>
</evidence>
<comment type="similarity">
    <text evidence="7">Belongs to the binding-protein-dependent transport system permease family.</text>
</comment>
<organism evidence="9 10">
    <name type="scientific">Cryobacterium psychrotolerans</name>
    <dbReference type="NCBI Taxonomy" id="386301"/>
    <lineage>
        <taxon>Bacteria</taxon>
        <taxon>Bacillati</taxon>
        <taxon>Actinomycetota</taxon>
        <taxon>Actinomycetes</taxon>
        <taxon>Micrococcales</taxon>
        <taxon>Microbacteriaceae</taxon>
        <taxon>Cryobacterium</taxon>
    </lineage>
</organism>
<feature type="transmembrane region" description="Helical" evidence="7">
    <location>
        <begin position="37"/>
        <end position="64"/>
    </location>
</feature>
<reference evidence="9 10" key="1">
    <citation type="submission" date="2016-10" db="EMBL/GenBank/DDBJ databases">
        <authorList>
            <person name="de Groot N.N."/>
        </authorList>
    </citation>
    <scope>NUCLEOTIDE SEQUENCE [LARGE SCALE GENOMIC DNA]</scope>
    <source>
        <strain evidence="9 10">CGMCC 1.5382</strain>
    </source>
</reference>
<dbReference type="PROSITE" id="PS50928">
    <property type="entry name" value="ABC_TM1"/>
    <property type="match status" value="1"/>
</dbReference>
<evidence type="ECO:0000256" key="5">
    <source>
        <dbReference type="ARBA" id="ARBA00022989"/>
    </source>
</evidence>
<evidence type="ECO:0000256" key="8">
    <source>
        <dbReference type="SAM" id="MobiDB-lite"/>
    </source>
</evidence>
<feature type="transmembrane region" description="Helical" evidence="7">
    <location>
        <begin position="290"/>
        <end position="312"/>
    </location>
</feature>
<dbReference type="Pfam" id="PF00528">
    <property type="entry name" value="BPD_transp_1"/>
    <property type="match status" value="1"/>
</dbReference>
<dbReference type="Gene3D" id="1.10.3720.10">
    <property type="entry name" value="MetI-like"/>
    <property type="match status" value="1"/>
</dbReference>
<dbReference type="GO" id="GO:0055085">
    <property type="term" value="P:transmembrane transport"/>
    <property type="evidence" value="ECO:0007669"/>
    <property type="project" value="InterPro"/>
</dbReference>
<feature type="transmembrane region" description="Helical" evidence="7">
    <location>
        <begin position="128"/>
        <end position="151"/>
    </location>
</feature>
<gene>
    <name evidence="9" type="ORF">SAMN05216282_10167</name>
</gene>
<name>A0A1G8X4Z2_9MICO</name>